<proteinExistence type="predicted"/>
<organism evidence="1 2">
    <name type="scientific">Rhododendron molle</name>
    <name type="common">Chinese azalea</name>
    <name type="synonym">Azalea mollis</name>
    <dbReference type="NCBI Taxonomy" id="49168"/>
    <lineage>
        <taxon>Eukaryota</taxon>
        <taxon>Viridiplantae</taxon>
        <taxon>Streptophyta</taxon>
        <taxon>Embryophyta</taxon>
        <taxon>Tracheophyta</taxon>
        <taxon>Spermatophyta</taxon>
        <taxon>Magnoliopsida</taxon>
        <taxon>eudicotyledons</taxon>
        <taxon>Gunneridae</taxon>
        <taxon>Pentapetalae</taxon>
        <taxon>asterids</taxon>
        <taxon>Ericales</taxon>
        <taxon>Ericaceae</taxon>
        <taxon>Ericoideae</taxon>
        <taxon>Rhodoreae</taxon>
        <taxon>Rhododendron</taxon>
    </lineage>
</organism>
<protein>
    <submittedName>
        <fullName evidence="1">Uncharacterized protein</fullName>
    </submittedName>
</protein>
<evidence type="ECO:0000313" key="1">
    <source>
        <dbReference type="EMBL" id="KAI8538752.1"/>
    </source>
</evidence>
<reference evidence="1" key="1">
    <citation type="submission" date="2022-02" db="EMBL/GenBank/DDBJ databases">
        <title>Plant Genome Project.</title>
        <authorList>
            <person name="Zhang R.-G."/>
        </authorList>
    </citation>
    <scope>NUCLEOTIDE SEQUENCE</scope>
    <source>
        <strain evidence="1">AT1</strain>
    </source>
</reference>
<sequence>MKHKPINADDVDNGDDDDTDEFSCSGLVRAWYFLSGQYPVPAGCNLRVPPWRGLCDAALVTEEFITEQAAGHSFRS</sequence>
<dbReference type="EMBL" id="CM046396">
    <property type="protein sequence ID" value="KAI8538752.1"/>
    <property type="molecule type" value="Genomic_DNA"/>
</dbReference>
<name>A0ACC0ME34_RHOML</name>
<dbReference type="Proteomes" id="UP001062846">
    <property type="component" value="Chromosome 9"/>
</dbReference>
<keyword evidence="2" id="KW-1185">Reference proteome</keyword>
<evidence type="ECO:0000313" key="2">
    <source>
        <dbReference type="Proteomes" id="UP001062846"/>
    </source>
</evidence>
<comment type="caution">
    <text evidence="1">The sequence shown here is derived from an EMBL/GenBank/DDBJ whole genome shotgun (WGS) entry which is preliminary data.</text>
</comment>
<accession>A0ACC0ME34</accession>
<gene>
    <name evidence="1" type="ORF">RHMOL_Rhmol09G0128300</name>
</gene>